<dbReference type="EMBL" id="PPFX01000008">
    <property type="protein sequence ID" value="PNU20824.1"/>
    <property type="molecule type" value="Genomic_DNA"/>
</dbReference>
<dbReference type="InterPro" id="IPR025497">
    <property type="entry name" value="PatA-like_N"/>
</dbReference>
<evidence type="ECO:0000313" key="4">
    <source>
        <dbReference type="EMBL" id="PNU20824.1"/>
    </source>
</evidence>
<feature type="domain" description="PatA-like N-terminal" evidence="3">
    <location>
        <begin position="411"/>
        <end position="575"/>
    </location>
</feature>
<feature type="compositionally biased region" description="Low complexity" evidence="1">
    <location>
        <begin position="265"/>
        <end position="276"/>
    </location>
</feature>
<feature type="region of interest" description="Disordered" evidence="1">
    <location>
        <begin position="169"/>
        <end position="292"/>
    </location>
</feature>
<name>A0A2K2HBX6_9BACT</name>
<dbReference type="InterPro" id="IPR037257">
    <property type="entry name" value="T2SS_E_N_sf"/>
</dbReference>
<feature type="region of interest" description="Disordered" evidence="1">
    <location>
        <begin position="360"/>
        <end position="401"/>
    </location>
</feature>
<evidence type="ECO:0000313" key="5">
    <source>
        <dbReference type="Proteomes" id="UP000236340"/>
    </source>
</evidence>
<evidence type="ECO:0000259" key="3">
    <source>
        <dbReference type="Pfam" id="PF14332"/>
    </source>
</evidence>
<dbReference type="Proteomes" id="UP000236340">
    <property type="component" value="Unassembled WGS sequence"/>
</dbReference>
<evidence type="ECO:0000256" key="1">
    <source>
        <dbReference type="SAM" id="MobiDB-lite"/>
    </source>
</evidence>
<dbReference type="SUPFAM" id="SSF160246">
    <property type="entry name" value="EspE N-terminal domain-like"/>
    <property type="match status" value="1"/>
</dbReference>
<organism evidence="4 5">
    <name type="scientific">Geothermobacter hydrogeniphilus</name>
    <dbReference type="NCBI Taxonomy" id="1969733"/>
    <lineage>
        <taxon>Bacteria</taxon>
        <taxon>Pseudomonadati</taxon>
        <taxon>Thermodesulfobacteriota</taxon>
        <taxon>Desulfuromonadia</taxon>
        <taxon>Desulfuromonadales</taxon>
        <taxon>Geothermobacteraceae</taxon>
        <taxon>Geothermobacter</taxon>
    </lineage>
</organism>
<comment type="caution">
    <text evidence="4">The sequence shown here is derived from an EMBL/GenBank/DDBJ whole genome shotgun (WGS) entry which is preliminary data.</text>
</comment>
<dbReference type="AlphaFoldDB" id="A0A2K2HBX6"/>
<keyword evidence="2" id="KW-0812">Transmembrane</keyword>
<dbReference type="PANTHER" id="PTHR36304">
    <property type="entry name" value="DOMAIN GTPASE-ACTIVATING PROTEIN, PUTATIVE-RELATED-RELATED"/>
    <property type="match status" value="1"/>
</dbReference>
<accession>A0A2K2HBX6</accession>
<sequence>MTVPNPMTRISLLLAVFFCLSGPAWGDLTFGVVPGKTSLIQNKAQAARLSNYLRTNLHETVKLRIFNSEQRLRQWMNRYREVDIAILSQDFLAAMRQGEFFRLVDYLPETGSGIRPGSMVARRGLSHNRRQQLQDLLLVMDTDRTALPILRAMHVADFGTPGAMVKLEQPTRPAKRKSAAVHPASTRPAPDIHHGKAVTTTSPVRKTGSPLPVVPAPDKSAAGALSIKEKTGKISEPAPPVTMTARQQPITRPAQRPQPDRHLSTTPPTVEVPAETSRTPGPLPGKIPTPYTRQARHVSADNLRGTGNNNRHYLLLIVAVVLSGLLAKFLLIYQRRPRRRPPAHAPQLLIQHDWSELHNRQTAEVASEPSTSAQPPFFQPPKDLPGDGETEKRESAAEAVKLPSGQLQLDGKLGPRQIPALLQLISASRQSGMLQVSSKHNRKEILFRKGKITSVSSLNLGNHNQTGFLMNKLGYLLVREGKISEDQRDQALVMCEGDNSLRLGEALIRMGALKSRDLLESLRYQAKMVLHSLIVFPEGVFEFIPGNDAPKSSDNLHLSVDDFLKEAAAHQNEWRNIREMIPTLDTVLEFAPGGRDKVNSGRMTVHQKFVLSLIDGKRPIRDVCVATTMLDYELYRFLYLMTKADILRITRPD</sequence>
<keyword evidence="2" id="KW-1133">Transmembrane helix</keyword>
<protein>
    <recommendedName>
        <fullName evidence="3">PatA-like N-terminal domain-containing protein</fullName>
    </recommendedName>
</protein>
<evidence type="ECO:0000256" key="2">
    <source>
        <dbReference type="SAM" id="Phobius"/>
    </source>
</evidence>
<feature type="compositionally biased region" description="Polar residues" evidence="1">
    <location>
        <begin position="362"/>
        <end position="374"/>
    </location>
</feature>
<keyword evidence="2" id="KW-0472">Membrane</keyword>
<proteinExistence type="predicted"/>
<feature type="transmembrane region" description="Helical" evidence="2">
    <location>
        <begin position="313"/>
        <end position="333"/>
    </location>
</feature>
<reference evidence="4 5" key="1">
    <citation type="journal article" date="2018" name="Genome Announc.">
        <title>Genome Sequence of Geothermobacter sp. HR-1 Iron Reducer from the Loihi Seamount.</title>
        <authorList>
            <person name="Smith H."/>
            <person name="Abuyen K."/>
            <person name="Tremblay J."/>
            <person name="Savalia P."/>
            <person name="Perez-Rodriguez I."/>
            <person name="Emerson D."/>
            <person name="Tully B."/>
            <person name="Amend J."/>
        </authorList>
    </citation>
    <scope>NUCLEOTIDE SEQUENCE [LARGE SCALE GENOMIC DNA]</scope>
    <source>
        <strain evidence="4 5">HR-1</strain>
    </source>
</reference>
<dbReference type="Pfam" id="PF14332">
    <property type="entry name" value="DUF4388"/>
    <property type="match status" value="1"/>
</dbReference>
<dbReference type="PANTHER" id="PTHR36304:SF4">
    <property type="entry name" value="DUF4388 DOMAIN-CONTAINING PROTEIN"/>
    <property type="match status" value="1"/>
</dbReference>
<gene>
    <name evidence="4" type="ORF">C2E25_05415</name>
</gene>